<keyword evidence="3 12" id="KW-0597">Phosphoprotein</keyword>
<dbReference type="InterPro" id="IPR003594">
    <property type="entry name" value="HATPase_dom"/>
</dbReference>
<dbReference type="PROSITE" id="PS01124">
    <property type="entry name" value="HTH_ARAC_FAMILY_2"/>
    <property type="match status" value="1"/>
</dbReference>
<keyword evidence="11" id="KW-0804">Transcription</keyword>
<evidence type="ECO:0000313" key="18">
    <source>
        <dbReference type="Proteomes" id="UP000609064"/>
    </source>
</evidence>
<dbReference type="InterPro" id="IPR011622">
    <property type="entry name" value="7TMR_DISM_rcpt_extracell_dom2"/>
</dbReference>
<dbReference type="InterPro" id="IPR018060">
    <property type="entry name" value="HTH_AraC"/>
</dbReference>
<proteinExistence type="predicted"/>
<dbReference type="SUPFAM" id="SSF47384">
    <property type="entry name" value="Homodimeric domain of signal transducing histidine kinase"/>
    <property type="match status" value="1"/>
</dbReference>
<name>A0A916Z9Y3_9BACT</name>
<feature type="transmembrane region" description="Helical" evidence="13">
    <location>
        <begin position="370"/>
        <end position="390"/>
    </location>
</feature>
<organism evidence="17 18">
    <name type="scientific">Emticicia aquatilis</name>
    <dbReference type="NCBI Taxonomy" id="1537369"/>
    <lineage>
        <taxon>Bacteria</taxon>
        <taxon>Pseudomonadati</taxon>
        <taxon>Bacteroidota</taxon>
        <taxon>Cytophagia</taxon>
        <taxon>Cytophagales</taxon>
        <taxon>Leadbetterellaceae</taxon>
        <taxon>Emticicia</taxon>
    </lineage>
</organism>
<dbReference type="EMBL" id="BMKK01000020">
    <property type="protein sequence ID" value="GGD82549.1"/>
    <property type="molecule type" value="Genomic_DNA"/>
</dbReference>
<keyword evidence="13" id="KW-0472">Membrane</keyword>
<dbReference type="Gene3D" id="2.60.40.2380">
    <property type="match status" value="1"/>
</dbReference>
<dbReference type="SUPFAM" id="SSF52172">
    <property type="entry name" value="CheY-like"/>
    <property type="match status" value="1"/>
</dbReference>
<dbReference type="GO" id="GO:0000155">
    <property type="term" value="F:phosphorelay sensor kinase activity"/>
    <property type="evidence" value="ECO:0007669"/>
    <property type="project" value="InterPro"/>
</dbReference>
<dbReference type="AlphaFoldDB" id="A0A916Z9Y3"/>
<dbReference type="GO" id="GO:0005524">
    <property type="term" value="F:ATP binding"/>
    <property type="evidence" value="ECO:0007669"/>
    <property type="project" value="UniProtKB-KW"/>
</dbReference>
<keyword evidence="18" id="KW-1185">Reference proteome</keyword>
<feature type="domain" description="HTH araC/xylS-type" evidence="14">
    <location>
        <begin position="833"/>
        <end position="932"/>
    </location>
</feature>
<dbReference type="InterPro" id="IPR003661">
    <property type="entry name" value="HisK_dim/P_dom"/>
</dbReference>
<keyword evidence="13" id="KW-1133">Transmembrane helix</keyword>
<dbReference type="InterPro" id="IPR011006">
    <property type="entry name" value="CheY-like_superfamily"/>
</dbReference>
<dbReference type="Pfam" id="PF00072">
    <property type="entry name" value="Response_reg"/>
    <property type="match status" value="1"/>
</dbReference>
<protein>
    <recommendedName>
        <fullName evidence="2">histidine kinase</fullName>
        <ecNumber evidence="2">2.7.13.3</ecNumber>
    </recommendedName>
</protein>
<dbReference type="Pfam" id="PF07696">
    <property type="entry name" value="7TMR-DISMED2"/>
    <property type="match status" value="1"/>
</dbReference>
<dbReference type="EC" id="2.7.13.3" evidence="2"/>
<feature type="transmembrane region" description="Helical" evidence="13">
    <location>
        <begin position="338"/>
        <end position="358"/>
    </location>
</feature>
<evidence type="ECO:0000256" key="2">
    <source>
        <dbReference type="ARBA" id="ARBA00012438"/>
    </source>
</evidence>
<evidence type="ECO:0000256" key="6">
    <source>
        <dbReference type="ARBA" id="ARBA00022777"/>
    </source>
</evidence>
<evidence type="ECO:0000256" key="3">
    <source>
        <dbReference type="ARBA" id="ARBA00022553"/>
    </source>
</evidence>
<feature type="domain" description="Histidine kinase" evidence="15">
    <location>
        <begin position="427"/>
        <end position="642"/>
    </location>
</feature>
<sequence length="935" mass="108397">MTMKTNKLCFKLILFLLCQIGYVVYAQEINLQSTQKFPINISTSVEVFRDSSAKLTLEQVKQKPFLKSPKDHFIFPYSDDVFWVRFTLKNNLPTNKNWFFVWSNPLVEQLDFYISDSTQKNFSHTQQKLITSKRDKALIDQDPRFPFELNPHQTKIVYVKLSSKRGHYCSLYIHTNDSFYQTRINDYSRQSFSNGLVFFRLFLVLILSIFIIRDIAFKLYSFHTVLKTLAYWGLMNILGPIISDNPDIAKKIDFICYNSITMGSALFILFTLARKKLPIWHTYIIYSVIFFTLFVDTMVCITYQWYWLKAGLYTIILSSLYFIGLYAYCIIKQIPISKYYAIPFILGLISYFLINVRLLGWIEFKPLFDIATLLFVAEIFVFVFFLGRIFKVEERNKLIAEQKLTFNIEQNNRLKELDNLKTTFFTNISHELRTPLTLITGPFQQLAEKYPSERLIPLIQRNTDRLLTLINQLLDISKLEAGQMRPEISEQNITKYFRTLTSSFTSLAESRGIKFEIEFDKKDTYGYIDKDKTDKIITNLLSNAFKFTPIDGSVKISTKFDTSEQLMIVEVSDTGIGIEPEKLSKIFDRFFQVDDSHNRRFEGTGIGLALVKELVEVLKGQITVKSQKNIGTTFTTKLPIDFATWKEYIIENADNLISEKTNFTNNNSEKINSAGGTCIENDNILLVVDDNEDIRTYIRSIFEKEYKIVEAVNGKDGVEKARTQIPDIIISDLMMPEMDGFEFCKILKADEKTSHIPIVMLTAKANVESRIEGFQLGADDYLTKPFNSHEMQARVKNLLVIREKLKKYYQQSEKTEVIEAEIKINLIDERFIQKVRETIDANLANSQFSIEQLADEVSLSTTQLRRKIKALSNLTIVEFIRLYRLEKAAHLLSQNAGNVSEIAFNVGFDSLSYFAKVFQETYGVLPSDYRSVTVK</sequence>
<dbReference type="InterPro" id="IPR036890">
    <property type="entry name" value="HATPase_C_sf"/>
</dbReference>
<dbReference type="InterPro" id="IPR001789">
    <property type="entry name" value="Sig_transdc_resp-reg_receiver"/>
</dbReference>
<dbReference type="Proteomes" id="UP000609064">
    <property type="component" value="Unassembled WGS sequence"/>
</dbReference>
<dbReference type="SUPFAM" id="SSF55874">
    <property type="entry name" value="ATPase domain of HSP90 chaperone/DNA topoisomerase II/histidine kinase"/>
    <property type="match status" value="1"/>
</dbReference>
<keyword evidence="10" id="KW-0238">DNA-binding</keyword>
<dbReference type="Pfam" id="PF12833">
    <property type="entry name" value="HTH_18"/>
    <property type="match status" value="1"/>
</dbReference>
<gene>
    <name evidence="17" type="ORF">GCM10011514_53250</name>
</gene>
<dbReference type="SMART" id="SM00342">
    <property type="entry name" value="HTH_ARAC"/>
    <property type="match status" value="1"/>
</dbReference>
<evidence type="ECO:0000256" key="8">
    <source>
        <dbReference type="ARBA" id="ARBA00023012"/>
    </source>
</evidence>
<feature type="domain" description="Response regulatory" evidence="16">
    <location>
        <begin position="684"/>
        <end position="799"/>
    </location>
</feature>
<evidence type="ECO:0000256" key="1">
    <source>
        <dbReference type="ARBA" id="ARBA00000085"/>
    </source>
</evidence>
<dbReference type="Gene3D" id="3.30.565.10">
    <property type="entry name" value="Histidine kinase-like ATPase, C-terminal domain"/>
    <property type="match status" value="1"/>
</dbReference>
<feature type="transmembrane region" description="Helical" evidence="13">
    <location>
        <begin position="224"/>
        <end position="242"/>
    </location>
</feature>
<dbReference type="GO" id="GO:0043565">
    <property type="term" value="F:sequence-specific DNA binding"/>
    <property type="evidence" value="ECO:0007669"/>
    <property type="project" value="InterPro"/>
</dbReference>
<dbReference type="InterPro" id="IPR004358">
    <property type="entry name" value="Sig_transdc_His_kin-like_C"/>
</dbReference>
<keyword evidence="6" id="KW-0418">Kinase</keyword>
<keyword evidence="4" id="KW-0808">Transferase</keyword>
<feature type="transmembrane region" description="Helical" evidence="13">
    <location>
        <begin position="312"/>
        <end position="331"/>
    </location>
</feature>
<dbReference type="PROSITE" id="PS50110">
    <property type="entry name" value="RESPONSE_REGULATORY"/>
    <property type="match status" value="1"/>
</dbReference>
<evidence type="ECO:0000256" key="5">
    <source>
        <dbReference type="ARBA" id="ARBA00022741"/>
    </source>
</evidence>
<evidence type="ECO:0000259" key="15">
    <source>
        <dbReference type="PROSITE" id="PS50109"/>
    </source>
</evidence>
<keyword evidence="13" id="KW-0812">Transmembrane</keyword>
<dbReference type="SMART" id="SM00448">
    <property type="entry name" value="REC"/>
    <property type="match status" value="1"/>
</dbReference>
<feature type="transmembrane region" description="Helical" evidence="13">
    <location>
        <begin position="254"/>
        <end position="272"/>
    </location>
</feature>
<dbReference type="SMART" id="SM00388">
    <property type="entry name" value="HisKA"/>
    <property type="match status" value="1"/>
</dbReference>
<dbReference type="Gene3D" id="1.10.287.130">
    <property type="match status" value="1"/>
</dbReference>
<dbReference type="FunFam" id="3.30.565.10:FF:000037">
    <property type="entry name" value="Hybrid sensor histidine kinase/response regulator"/>
    <property type="match status" value="1"/>
</dbReference>
<keyword evidence="9" id="KW-0805">Transcription regulation</keyword>
<dbReference type="CDD" id="cd16922">
    <property type="entry name" value="HATPase_EvgS-ArcB-TorS-like"/>
    <property type="match status" value="1"/>
</dbReference>
<feature type="transmembrane region" description="Helical" evidence="13">
    <location>
        <begin position="284"/>
        <end position="306"/>
    </location>
</feature>
<keyword evidence="5" id="KW-0547">Nucleotide-binding</keyword>
<evidence type="ECO:0000259" key="16">
    <source>
        <dbReference type="PROSITE" id="PS50110"/>
    </source>
</evidence>
<keyword evidence="7" id="KW-0067">ATP-binding</keyword>
<dbReference type="InterPro" id="IPR009057">
    <property type="entry name" value="Homeodomain-like_sf"/>
</dbReference>
<feature type="modified residue" description="4-aspartylphosphate" evidence="12">
    <location>
        <position position="732"/>
    </location>
</feature>
<reference evidence="17" key="1">
    <citation type="journal article" date="2014" name="Int. J. Syst. Evol. Microbiol.">
        <title>Complete genome sequence of Corynebacterium casei LMG S-19264T (=DSM 44701T), isolated from a smear-ripened cheese.</title>
        <authorList>
            <consortium name="US DOE Joint Genome Institute (JGI-PGF)"/>
            <person name="Walter F."/>
            <person name="Albersmeier A."/>
            <person name="Kalinowski J."/>
            <person name="Ruckert C."/>
        </authorList>
    </citation>
    <scope>NUCLEOTIDE SEQUENCE</scope>
    <source>
        <strain evidence="17">CGMCC 1.15958</strain>
    </source>
</reference>
<dbReference type="Pfam" id="PF02518">
    <property type="entry name" value="HATPase_c"/>
    <property type="match status" value="1"/>
</dbReference>
<evidence type="ECO:0000256" key="13">
    <source>
        <dbReference type="SAM" id="Phobius"/>
    </source>
</evidence>
<dbReference type="PROSITE" id="PS50109">
    <property type="entry name" value="HIS_KIN"/>
    <property type="match status" value="1"/>
</dbReference>
<dbReference type="Gene3D" id="1.10.10.60">
    <property type="entry name" value="Homeodomain-like"/>
    <property type="match status" value="1"/>
</dbReference>
<dbReference type="InterPro" id="IPR018062">
    <property type="entry name" value="HTH_AraC-typ_CS"/>
</dbReference>
<dbReference type="GO" id="GO:0003700">
    <property type="term" value="F:DNA-binding transcription factor activity"/>
    <property type="evidence" value="ECO:0007669"/>
    <property type="project" value="InterPro"/>
</dbReference>
<dbReference type="Pfam" id="PF00512">
    <property type="entry name" value="HisKA"/>
    <property type="match status" value="1"/>
</dbReference>
<feature type="transmembrane region" description="Helical" evidence="13">
    <location>
        <begin position="192"/>
        <end position="212"/>
    </location>
</feature>
<evidence type="ECO:0000256" key="12">
    <source>
        <dbReference type="PROSITE-ProRule" id="PRU00169"/>
    </source>
</evidence>
<evidence type="ECO:0000256" key="9">
    <source>
        <dbReference type="ARBA" id="ARBA00023015"/>
    </source>
</evidence>
<dbReference type="PRINTS" id="PR00344">
    <property type="entry name" value="BCTRLSENSOR"/>
</dbReference>
<dbReference type="SUPFAM" id="SSF46689">
    <property type="entry name" value="Homeodomain-like"/>
    <property type="match status" value="1"/>
</dbReference>
<dbReference type="PANTHER" id="PTHR43547">
    <property type="entry name" value="TWO-COMPONENT HISTIDINE KINASE"/>
    <property type="match status" value="1"/>
</dbReference>
<evidence type="ECO:0000256" key="4">
    <source>
        <dbReference type="ARBA" id="ARBA00022679"/>
    </source>
</evidence>
<evidence type="ECO:0000256" key="10">
    <source>
        <dbReference type="ARBA" id="ARBA00023125"/>
    </source>
</evidence>
<dbReference type="Gene3D" id="3.40.50.2300">
    <property type="match status" value="1"/>
</dbReference>
<dbReference type="SMART" id="SM00387">
    <property type="entry name" value="HATPase_c"/>
    <property type="match status" value="1"/>
</dbReference>
<dbReference type="PROSITE" id="PS00041">
    <property type="entry name" value="HTH_ARAC_FAMILY_1"/>
    <property type="match status" value="1"/>
</dbReference>
<evidence type="ECO:0000313" key="17">
    <source>
        <dbReference type="EMBL" id="GGD82549.1"/>
    </source>
</evidence>
<evidence type="ECO:0000259" key="14">
    <source>
        <dbReference type="PROSITE" id="PS01124"/>
    </source>
</evidence>
<comment type="caution">
    <text evidence="17">The sequence shown here is derived from an EMBL/GenBank/DDBJ whole genome shotgun (WGS) entry which is preliminary data.</text>
</comment>
<reference evidence="17" key="2">
    <citation type="submission" date="2020-09" db="EMBL/GenBank/DDBJ databases">
        <authorList>
            <person name="Sun Q."/>
            <person name="Zhou Y."/>
        </authorList>
    </citation>
    <scope>NUCLEOTIDE SEQUENCE</scope>
    <source>
        <strain evidence="17">CGMCC 1.15958</strain>
    </source>
</reference>
<evidence type="ECO:0000256" key="7">
    <source>
        <dbReference type="ARBA" id="ARBA00022840"/>
    </source>
</evidence>
<dbReference type="CDD" id="cd00082">
    <property type="entry name" value="HisKA"/>
    <property type="match status" value="1"/>
</dbReference>
<comment type="catalytic activity">
    <reaction evidence="1">
        <text>ATP + protein L-histidine = ADP + protein N-phospho-L-histidine.</text>
        <dbReference type="EC" id="2.7.13.3"/>
    </reaction>
</comment>
<accession>A0A916Z9Y3</accession>
<dbReference type="InterPro" id="IPR036097">
    <property type="entry name" value="HisK_dim/P_sf"/>
</dbReference>
<dbReference type="FunFam" id="1.10.287.130:FF:000045">
    <property type="entry name" value="Two-component system sensor histidine kinase/response regulator"/>
    <property type="match status" value="1"/>
</dbReference>
<keyword evidence="8" id="KW-0902">Two-component regulatory system</keyword>
<dbReference type="InterPro" id="IPR005467">
    <property type="entry name" value="His_kinase_dom"/>
</dbReference>
<dbReference type="PANTHER" id="PTHR43547:SF2">
    <property type="entry name" value="HYBRID SIGNAL TRANSDUCTION HISTIDINE KINASE C"/>
    <property type="match status" value="1"/>
</dbReference>
<evidence type="ECO:0000256" key="11">
    <source>
        <dbReference type="ARBA" id="ARBA00023163"/>
    </source>
</evidence>